<dbReference type="PANTHER" id="PTHR23211">
    <property type="entry name" value="TRANS-GOLGI NETWORK INTEGRAL MEMBRANE PROTEIN TGN38"/>
    <property type="match status" value="1"/>
</dbReference>
<accession>A0A8B7AGI0</accession>
<dbReference type="GeneID" id="103203825"/>
<dbReference type="PANTHER" id="PTHR23211:SF0">
    <property type="entry name" value="TRANS-GOLGI NETWORK INTEGRAL MEMBRANE PROTEIN 2"/>
    <property type="match status" value="1"/>
</dbReference>
<dbReference type="Pfam" id="PF17818">
    <property type="entry name" value="KCT2"/>
    <property type="match status" value="1"/>
</dbReference>
<name>A0A8B7AGI0_ORYAF</name>
<dbReference type="CTD" id="10618"/>
<dbReference type="OrthoDB" id="5846619at2759"/>
<dbReference type="GO" id="GO:0030140">
    <property type="term" value="C:trans-Golgi network transport vesicle"/>
    <property type="evidence" value="ECO:0007669"/>
    <property type="project" value="TreeGrafter"/>
</dbReference>
<dbReference type="GO" id="GO:0005802">
    <property type="term" value="C:trans-Golgi network"/>
    <property type="evidence" value="ECO:0007669"/>
    <property type="project" value="TreeGrafter"/>
</dbReference>
<keyword evidence="1" id="KW-1185">Reference proteome</keyword>
<dbReference type="Proteomes" id="UP000694850">
    <property type="component" value="Unplaced"/>
</dbReference>
<organism evidence="1 2">
    <name type="scientific">Orycteropus afer afer</name>
    <dbReference type="NCBI Taxonomy" id="1230840"/>
    <lineage>
        <taxon>Eukaryota</taxon>
        <taxon>Metazoa</taxon>
        <taxon>Chordata</taxon>
        <taxon>Craniata</taxon>
        <taxon>Vertebrata</taxon>
        <taxon>Euteleostomi</taxon>
        <taxon>Mammalia</taxon>
        <taxon>Eutheria</taxon>
        <taxon>Afrotheria</taxon>
        <taxon>Tubulidentata</taxon>
        <taxon>Orycteropodidae</taxon>
        <taxon>Orycteropus</taxon>
    </lineage>
</organism>
<evidence type="ECO:0000313" key="2">
    <source>
        <dbReference type="RefSeq" id="XP_007947095.2"/>
    </source>
</evidence>
<gene>
    <name evidence="2" type="primary">TGOLN2</name>
</gene>
<dbReference type="GO" id="GO:0005768">
    <property type="term" value="C:endosome"/>
    <property type="evidence" value="ECO:0007669"/>
    <property type="project" value="TreeGrafter"/>
</dbReference>
<evidence type="ECO:0000313" key="1">
    <source>
        <dbReference type="Proteomes" id="UP000694850"/>
    </source>
</evidence>
<protein>
    <submittedName>
        <fullName evidence="2">Trans-Golgi network integral membrane protein 2</fullName>
    </submittedName>
</protein>
<dbReference type="RefSeq" id="XP_007947095.2">
    <property type="nucleotide sequence ID" value="XM_007948904.2"/>
</dbReference>
<reference evidence="2" key="1">
    <citation type="submission" date="2025-08" db="UniProtKB">
        <authorList>
            <consortium name="RefSeq"/>
        </authorList>
    </citation>
    <scope>IDENTIFICATION</scope>
</reference>
<dbReference type="AlphaFoldDB" id="A0A8B7AGI0"/>
<sequence>MRFLVVLVLLSVAVAGVVQPATKPTGASATENLTTSPKKEKTSSAVKTPDSTTLDQVSKKEDKKSSVHPPSTKDTHGTLSTKPTTPKYSPDSSGPEHATGKNAILKYTSGTSSLEHTTPKDQSDKEQFPKSKVKEESDRIESDKKVPTDPALASPSQEGEGQSSEHAEEVEIKEAEGDGAEPKEESPPQEGMSGHASSENHEGPPLGSMSSEKNDLFKNNPGSASAESSHFFAYLVTAAILVAALYIAYHNKRKIIAFVLEGKRSKVIRRPKASDYQRLDQKDFGP</sequence>
<proteinExistence type="predicted"/>